<keyword evidence="1" id="KW-0378">Hydrolase</keyword>
<name>A0ACC3AI72_9EURO</name>
<reference evidence="1" key="1">
    <citation type="submission" date="2022-10" db="EMBL/GenBank/DDBJ databases">
        <title>Culturing micro-colonial fungi from biological soil crusts in the Mojave desert and describing Neophaeococcomyces mojavensis, and introducing the new genera and species Taxawa tesnikishii.</title>
        <authorList>
            <person name="Kurbessoian T."/>
            <person name="Stajich J.E."/>
        </authorList>
    </citation>
    <scope>NUCLEOTIDE SEQUENCE</scope>
    <source>
        <strain evidence="1">JES_112</strain>
    </source>
</reference>
<gene>
    <name evidence="1" type="primary">UTR2</name>
    <name evidence="1" type="ORF">H2198_001235</name>
</gene>
<comment type="caution">
    <text evidence="1">The sequence shown here is derived from an EMBL/GenBank/DDBJ whole genome shotgun (WGS) entry which is preliminary data.</text>
</comment>
<keyword evidence="2" id="KW-1185">Reference proteome</keyword>
<organism evidence="1 2">
    <name type="scientific">Neophaeococcomyces mojaviensis</name>
    <dbReference type="NCBI Taxonomy" id="3383035"/>
    <lineage>
        <taxon>Eukaryota</taxon>
        <taxon>Fungi</taxon>
        <taxon>Dikarya</taxon>
        <taxon>Ascomycota</taxon>
        <taxon>Pezizomycotina</taxon>
        <taxon>Eurotiomycetes</taxon>
        <taxon>Chaetothyriomycetidae</taxon>
        <taxon>Chaetothyriales</taxon>
        <taxon>Chaetothyriales incertae sedis</taxon>
        <taxon>Neophaeococcomyces</taxon>
    </lineage>
</organism>
<protein>
    <submittedName>
        <fullName evidence="1">Glycosidase CRH2</fullName>
    </submittedName>
</protein>
<evidence type="ECO:0000313" key="2">
    <source>
        <dbReference type="Proteomes" id="UP001172386"/>
    </source>
</evidence>
<accession>A0ACC3AI72</accession>
<dbReference type="EMBL" id="JAPDRQ010000013">
    <property type="protein sequence ID" value="KAJ9662784.1"/>
    <property type="molecule type" value="Genomic_DNA"/>
</dbReference>
<proteinExistence type="predicted"/>
<evidence type="ECO:0000313" key="1">
    <source>
        <dbReference type="EMBL" id="KAJ9662784.1"/>
    </source>
</evidence>
<sequence length="710" mass="75406">MGRFLTASLLLAAAVAPAFAVKCGDGSLCPQDTPCCSQYGECGTGAYCLGGCDAVNSFSLDACVPAPVCQTKNYEFNDLNGVQANTKYLGDATQADWVASGEPVEYQGSVLLTMAQGTVGTLLASTHYVWYGKIGAKLKTSAGAGVVTAFILLSDTKDEIDFEFVGTDLLTAQSNFYSLGITNYSNGKNLTIPSDSMQNYHLYEIDWSPDQLTWSIDGKVLRTLKKSDTWNETSNRYAYPQSPARVQLSLWPAGLPTNPQGTINWAGGEISWNSPYMTNGYYYSQFDYVNIQCYDAPSDAKVNGKTAYKLTNKAATEADFEITDDPTVLGSFLATGLDMDLGKNASSSVSSSATKTANTVPGMSGVGPGNDNHAGDSTATTTAASSQTNTGSSSTATGFVQGGGSGSSGASNIQADTKVVIRGTILLRSIGFTRLAASALNMRAPSIELLRALRSAVSSTAHNTRLATTFSRTACKDGIRNPQPYRLRTTRTLMTSHRLRNPPPAPGSHNLRNPYAPTHTDRGPKSSEDTQTDFGAMDVLGNIPAPATSVDACTSDGFHLDNGVKTEGGRGIVLVGGEAFNWEPWWELPDSQTGESTKQLRISDMLDARRGILNIPPRSLGLLELLHPKPDLLIFGTGARLWMLSQECRKYVSEVLGCRVDVMDTANAAAAYNLLGKERGVEGGAGVGAVLLPIGWTGPKPQVAKRPGGR</sequence>
<dbReference type="Proteomes" id="UP001172386">
    <property type="component" value="Unassembled WGS sequence"/>
</dbReference>
<keyword evidence="1" id="KW-0326">Glycosidase</keyword>